<name>S3NN50_9GAMM</name>
<protein>
    <recommendedName>
        <fullName evidence="4">Lipoprotein</fullName>
    </recommendedName>
</protein>
<evidence type="ECO:0000313" key="2">
    <source>
        <dbReference type="EMBL" id="EPF79728.1"/>
    </source>
</evidence>
<dbReference type="EMBL" id="ATGI01000006">
    <property type="protein sequence ID" value="EPF79728.1"/>
    <property type="molecule type" value="Genomic_DNA"/>
</dbReference>
<accession>S3NN50</accession>
<dbReference type="PATRIC" id="fig|421052.3.peg.605"/>
<dbReference type="AlphaFoldDB" id="S3NN50"/>
<evidence type="ECO:0000313" key="3">
    <source>
        <dbReference type="Proteomes" id="UP000014568"/>
    </source>
</evidence>
<comment type="caution">
    <text evidence="2">The sequence shown here is derived from an EMBL/GenBank/DDBJ whole genome shotgun (WGS) entry which is preliminary data.</text>
</comment>
<evidence type="ECO:0000256" key="1">
    <source>
        <dbReference type="SAM" id="SignalP"/>
    </source>
</evidence>
<proteinExistence type="predicted"/>
<keyword evidence="1" id="KW-0732">Signal</keyword>
<sequence>MKKLMIILTTLIFVSACSSMNVRPTVGVSMGTAVH</sequence>
<keyword evidence="3" id="KW-1185">Reference proteome</keyword>
<dbReference type="PROSITE" id="PS51257">
    <property type="entry name" value="PROKAR_LIPOPROTEIN"/>
    <property type="match status" value="1"/>
</dbReference>
<evidence type="ECO:0008006" key="4">
    <source>
        <dbReference type="Google" id="ProtNLM"/>
    </source>
</evidence>
<gene>
    <name evidence="2" type="ORF">F945_00615</name>
</gene>
<organism evidence="2 3">
    <name type="scientific">Acinetobacter rudis CIP 110305</name>
    <dbReference type="NCBI Taxonomy" id="421052"/>
    <lineage>
        <taxon>Bacteria</taxon>
        <taxon>Pseudomonadati</taxon>
        <taxon>Pseudomonadota</taxon>
        <taxon>Gammaproteobacteria</taxon>
        <taxon>Moraxellales</taxon>
        <taxon>Moraxellaceae</taxon>
        <taxon>Acinetobacter</taxon>
    </lineage>
</organism>
<feature type="signal peptide" evidence="1">
    <location>
        <begin position="1"/>
        <end position="18"/>
    </location>
</feature>
<reference evidence="2 3" key="1">
    <citation type="submission" date="2013-06" db="EMBL/GenBank/DDBJ databases">
        <title>The Genome Sequence of Acinetobacter rudis CIP 110305.</title>
        <authorList>
            <consortium name="The Broad Institute Genome Sequencing Platform"/>
            <consortium name="The Broad Institute Genome Sequencing Center for Infectious Disease"/>
            <person name="Cerqueira G."/>
            <person name="Feldgarden M."/>
            <person name="Courvalin P."/>
            <person name="Perichon B."/>
            <person name="Grillot-Courvalin C."/>
            <person name="Clermont D."/>
            <person name="Rocha E."/>
            <person name="Yoon E.-J."/>
            <person name="Nemec A."/>
            <person name="Young S.K."/>
            <person name="Zeng Q."/>
            <person name="Gargeya S."/>
            <person name="Fitzgerald M."/>
            <person name="Abouelleil A."/>
            <person name="Alvarado L."/>
            <person name="Berlin A.M."/>
            <person name="Chapman S.B."/>
            <person name="Dewar J."/>
            <person name="Goldberg J."/>
            <person name="Griggs A."/>
            <person name="Gujja S."/>
            <person name="Hansen M."/>
            <person name="Howarth C."/>
            <person name="Imamovic A."/>
            <person name="Larimer J."/>
            <person name="McCowan C."/>
            <person name="Murphy C."/>
            <person name="Pearson M."/>
            <person name="Priest M."/>
            <person name="Roberts A."/>
            <person name="Saif S."/>
            <person name="Shea T."/>
            <person name="Sykes S."/>
            <person name="Wortman J."/>
            <person name="Nusbaum C."/>
            <person name="Birren B."/>
        </authorList>
    </citation>
    <scope>NUCLEOTIDE SEQUENCE [LARGE SCALE GENOMIC DNA]</scope>
    <source>
        <strain evidence="2 3">CIP 110305</strain>
    </source>
</reference>
<dbReference type="STRING" id="632955.GCA_000829675_02844"/>
<dbReference type="HOGENOM" id="CLU_220555_0_0_6"/>
<feature type="chain" id="PRO_5004512459" description="Lipoprotein" evidence="1">
    <location>
        <begin position="19"/>
        <end position="35"/>
    </location>
</feature>
<dbReference type="Proteomes" id="UP000014568">
    <property type="component" value="Unassembled WGS sequence"/>
</dbReference>